<protein>
    <recommendedName>
        <fullName evidence="6">7,8-dihydroneopterin aldolase</fullName>
        <ecNumber evidence="6">4.1.2.25</ecNumber>
    </recommendedName>
</protein>
<dbReference type="NCBIfam" id="TIGR00526">
    <property type="entry name" value="folB_dom"/>
    <property type="match status" value="1"/>
</dbReference>
<dbReference type="GO" id="GO:0004150">
    <property type="term" value="F:dihydroneopterin aldolase activity"/>
    <property type="evidence" value="ECO:0007669"/>
    <property type="project" value="UniProtKB-EC"/>
</dbReference>
<feature type="domain" description="Dihydroneopterin aldolase/epimerase" evidence="7">
    <location>
        <begin position="8"/>
        <end position="120"/>
    </location>
</feature>
<evidence type="ECO:0000256" key="5">
    <source>
        <dbReference type="ARBA" id="ARBA00023239"/>
    </source>
</evidence>
<dbReference type="EC" id="4.1.2.25" evidence="6"/>
<evidence type="ECO:0000256" key="2">
    <source>
        <dbReference type="ARBA" id="ARBA00005013"/>
    </source>
</evidence>
<dbReference type="SUPFAM" id="SSF55620">
    <property type="entry name" value="Tetrahydrobiopterin biosynthesis enzymes-like"/>
    <property type="match status" value="1"/>
</dbReference>
<evidence type="ECO:0000313" key="8">
    <source>
        <dbReference type="EMBL" id="MFC6237044.1"/>
    </source>
</evidence>
<evidence type="ECO:0000256" key="3">
    <source>
        <dbReference type="ARBA" id="ARBA00005708"/>
    </source>
</evidence>
<comment type="caution">
    <text evidence="8">The sequence shown here is derived from an EMBL/GenBank/DDBJ whole genome shotgun (WGS) entry which is preliminary data.</text>
</comment>
<dbReference type="EMBL" id="JBHSTI010000008">
    <property type="protein sequence ID" value="MFC6237044.1"/>
    <property type="molecule type" value="Genomic_DNA"/>
</dbReference>
<dbReference type="Pfam" id="PF02152">
    <property type="entry name" value="FolB"/>
    <property type="match status" value="1"/>
</dbReference>
<dbReference type="InterPro" id="IPR006157">
    <property type="entry name" value="FolB_dom"/>
</dbReference>
<accession>A0ABW1SXQ8</accession>
<dbReference type="PANTHER" id="PTHR42844:SF1">
    <property type="entry name" value="DIHYDRONEOPTERIN ALDOLASE 1-RELATED"/>
    <property type="match status" value="1"/>
</dbReference>
<evidence type="ECO:0000256" key="6">
    <source>
        <dbReference type="RuleBase" id="RU362079"/>
    </source>
</evidence>
<name>A0ABW1SXQ8_9ACTN</name>
<dbReference type="Gene3D" id="3.30.1130.10">
    <property type="match status" value="1"/>
</dbReference>
<sequence length="125" mass="13218">MPEHLDRIAVRGLSATGHHGVFDFEKREGQTFVVDVVLGVDTREAAATDDLARTVHYAEVAADVIALIEGEPVDLIETLAQQVADACLARDGVEAVEVTVHKPEAPVGVAFGDVAVTITRLAGHP</sequence>
<comment type="similarity">
    <text evidence="3 6">Belongs to the DHNA family.</text>
</comment>
<comment type="pathway">
    <text evidence="2 6">Cofactor biosynthesis; tetrahydrofolate biosynthesis; 2-amino-4-hydroxy-6-hydroxymethyl-7,8-dihydropteridine diphosphate from 7,8-dihydroneopterin triphosphate: step 3/4.</text>
</comment>
<dbReference type="InterPro" id="IPR043133">
    <property type="entry name" value="GTP-CH-I_C/QueF"/>
</dbReference>
<comment type="function">
    <text evidence="6">Catalyzes the conversion of 7,8-dihydroneopterin to 6-hydroxymethyl-7,8-dihydropterin.</text>
</comment>
<gene>
    <name evidence="8" type="primary">folB</name>
    <name evidence="8" type="ORF">ACFQGU_04090</name>
</gene>
<dbReference type="InterPro" id="IPR006156">
    <property type="entry name" value="Dihydroneopterin_aldolase"/>
</dbReference>
<dbReference type="CDD" id="cd00534">
    <property type="entry name" value="DHNA_DHNTPE"/>
    <property type="match status" value="1"/>
</dbReference>
<dbReference type="SMART" id="SM00905">
    <property type="entry name" value="FolB"/>
    <property type="match status" value="1"/>
</dbReference>
<keyword evidence="4 6" id="KW-0289">Folate biosynthesis</keyword>
<keyword evidence="5 6" id="KW-0456">Lyase</keyword>
<proteinExistence type="inferred from homology"/>
<organism evidence="8 9">
    <name type="scientific">Longivirga aurantiaca</name>
    <dbReference type="NCBI Taxonomy" id="1837743"/>
    <lineage>
        <taxon>Bacteria</taxon>
        <taxon>Bacillati</taxon>
        <taxon>Actinomycetota</taxon>
        <taxon>Actinomycetes</taxon>
        <taxon>Sporichthyales</taxon>
        <taxon>Sporichthyaceae</taxon>
        <taxon>Longivirga</taxon>
    </lineage>
</organism>
<evidence type="ECO:0000259" key="7">
    <source>
        <dbReference type="SMART" id="SM00905"/>
    </source>
</evidence>
<evidence type="ECO:0000256" key="1">
    <source>
        <dbReference type="ARBA" id="ARBA00001353"/>
    </source>
</evidence>
<dbReference type="NCBIfam" id="TIGR00525">
    <property type="entry name" value="folB"/>
    <property type="match status" value="1"/>
</dbReference>
<evidence type="ECO:0000256" key="4">
    <source>
        <dbReference type="ARBA" id="ARBA00022909"/>
    </source>
</evidence>
<dbReference type="RefSeq" id="WP_386768142.1">
    <property type="nucleotide sequence ID" value="NZ_JBHSTI010000008.1"/>
</dbReference>
<reference evidence="9" key="1">
    <citation type="journal article" date="2019" name="Int. J. Syst. Evol. Microbiol.">
        <title>The Global Catalogue of Microorganisms (GCM) 10K type strain sequencing project: providing services to taxonomists for standard genome sequencing and annotation.</title>
        <authorList>
            <consortium name="The Broad Institute Genomics Platform"/>
            <consortium name="The Broad Institute Genome Sequencing Center for Infectious Disease"/>
            <person name="Wu L."/>
            <person name="Ma J."/>
        </authorList>
    </citation>
    <scope>NUCLEOTIDE SEQUENCE [LARGE SCALE GENOMIC DNA]</scope>
    <source>
        <strain evidence="9">CGMCC 4.7317</strain>
    </source>
</reference>
<dbReference type="Proteomes" id="UP001596138">
    <property type="component" value="Unassembled WGS sequence"/>
</dbReference>
<keyword evidence="9" id="KW-1185">Reference proteome</keyword>
<dbReference type="PANTHER" id="PTHR42844">
    <property type="entry name" value="DIHYDRONEOPTERIN ALDOLASE 1-RELATED"/>
    <property type="match status" value="1"/>
</dbReference>
<evidence type="ECO:0000313" key="9">
    <source>
        <dbReference type="Proteomes" id="UP001596138"/>
    </source>
</evidence>
<comment type="catalytic activity">
    <reaction evidence="1 6">
        <text>7,8-dihydroneopterin = 6-hydroxymethyl-7,8-dihydropterin + glycolaldehyde</text>
        <dbReference type="Rhea" id="RHEA:10540"/>
        <dbReference type="ChEBI" id="CHEBI:17001"/>
        <dbReference type="ChEBI" id="CHEBI:17071"/>
        <dbReference type="ChEBI" id="CHEBI:44841"/>
        <dbReference type="EC" id="4.1.2.25"/>
    </reaction>
</comment>